<dbReference type="Proteomes" id="UP000034852">
    <property type="component" value="Unassembled WGS sequence"/>
</dbReference>
<reference evidence="1" key="1">
    <citation type="journal article" date="2015" name="Nature">
        <title>rRNA introns, odd ribosomes, and small enigmatic genomes across a large radiation of phyla.</title>
        <authorList>
            <person name="Brown C.T."/>
            <person name="Hug L.A."/>
            <person name="Thomas B.C."/>
            <person name="Sharon I."/>
            <person name="Castelle C.J."/>
            <person name="Singh A."/>
            <person name="Wilkins M.J."/>
            <person name="Williams K.H."/>
            <person name="Banfield J.F."/>
        </authorList>
    </citation>
    <scope>NUCLEOTIDE SEQUENCE [LARGE SCALE GENOMIC DNA]</scope>
</reference>
<comment type="caution">
    <text evidence="1">The sequence shown here is derived from an EMBL/GenBank/DDBJ whole genome shotgun (WGS) entry which is preliminary data.</text>
</comment>
<accession>A0A0G0GXL9</accession>
<evidence type="ECO:0000313" key="2">
    <source>
        <dbReference type="Proteomes" id="UP000034852"/>
    </source>
</evidence>
<evidence type="ECO:0000313" key="1">
    <source>
        <dbReference type="EMBL" id="KKQ34787.1"/>
    </source>
</evidence>
<gene>
    <name evidence="1" type="ORF">US52_C0047G0002</name>
</gene>
<dbReference type="AlphaFoldDB" id="A0A0G0GXL9"/>
<dbReference type="EMBL" id="LBTH01000047">
    <property type="protein sequence ID" value="KKQ34787.1"/>
    <property type="molecule type" value="Genomic_DNA"/>
</dbReference>
<organism evidence="1 2">
    <name type="scientific">candidate division WS6 bacterium GW2011_GWA2_37_6</name>
    <dbReference type="NCBI Taxonomy" id="1619087"/>
    <lineage>
        <taxon>Bacteria</taxon>
        <taxon>Candidatus Dojkabacteria</taxon>
    </lineage>
</organism>
<proteinExistence type="predicted"/>
<sequence length="188" mass="22170">MPVKQAEIDTAINSIKEYFGEKHTFAYLLDEKWRVHYLSEGMLRMLTKSLPLTRNDIQAQFGKTILEIIFNKKLGFNTFFFQEDYYRNDLAKFQLSRYYNEVGFMVDDESFVATVKMFEKDPFLNNIWLSIKDMDINTNSVASKIAKIKLLGFNISLSYSREMLPKNPRFETIELFPTNKLLKLLTKL</sequence>
<protein>
    <submittedName>
        <fullName evidence="1">Uncharacterized protein</fullName>
    </submittedName>
</protein>
<name>A0A0G0GXL9_9BACT</name>